<name>A0ABW0T2B0_9GAMM</name>
<dbReference type="Gene3D" id="3.30.420.10">
    <property type="entry name" value="Ribonuclease H-like superfamily/Ribonuclease H"/>
    <property type="match status" value="1"/>
</dbReference>
<dbReference type="PANTHER" id="PTHR47515:SF2">
    <property type="entry name" value="INTEGRASE CORE DOMAIN PROTEIN"/>
    <property type="match status" value="1"/>
</dbReference>
<protein>
    <submittedName>
        <fullName evidence="3">IS3 family transposase</fullName>
    </submittedName>
</protein>
<accession>A0ABW0T2B0</accession>
<dbReference type="PROSITE" id="PS50994">
    <property type="entry name" value="INTEGRASE"/>
    <property type="match status" value="1"/>
</dbReference>
<dbReference type="NCBIfam" id="NF033516">
    <property type="entry name" value="transpos_IS3"/>
    <property type="match status" value="1"/>
</dbReference>
<dbReference type="InterPro" id="IPR002514">
    <property type="entry name" value="Transposase_8"/>
</dbReference>
<evidence type="ECO:0000313" key="3">
    <source>
        <dbReference type="EMBL" id="MFC5583450.1"/>
    </source>
</evidence>
<dbReference type="SUPFAM" id="SSF46689">
    <property type="entry name" value="Homeodomain-like"/>
    <property type="match status" value="1"/>
</dbReference>
<dbReference type="InterPro" id="IPR009057">
    <property type="entry name" value="Homeodomain-like_sf"/>
</dbReference>
<sequence>MRKSKFTESQIVATLKQVEGGRQVKDVCRELGISDATYYVWKSKYGGMEASDVQRLRDVEAEHAKLKRMYAELAMENHALKDLIAKKFVDPAHKRPLISWLMDCHDWSERRACQAVGLSRSTARYRRRPDRDEAVIALLAELAERFPERGFDKLFQLIRRRGLVWNHKRVWRVYCLMQLNRRRRGKKRVPNRHPMPLVAGEQINNSWSIDFMSDALWDGRRFRTFNVIDDFSREALAVEVDLNLPATRVIRTLERIAAWRGYPTKLRLDNGPEFIALALAEWAERKSITLDFIEPGRPMQNGFIERFNGSFRRGVLDMHIFRNLTEVREQAERWVADYNNEIPHDSLDGLTPAEFRIQNDPATSDLAWH</sequence>
<dbReference type="InterPro" id="IPR048020">
    <property type="entry name" value="Transpos_IS3"/>
</dbReference>
<dbReference type="InterPro" id="IPR036397">
    <property type="entry name" value="RNaseH_sf"/>
</dbReference>
<dbReference type="EMBL" id="JBHSNG010000074">
    <property type="protein sequence ID" value="MFC5583450.1"/>
    <property type="molecule type" value="Genomic_DNA"/>
</dbReference>
<comment type="similarity">
    <text evidence="1">Belongs to the transposase 8 family.</text>
</comment>
<dbReference type="RefSeq" id="WP_377330467.1">
    <property type="nucleotide sequence ID" value="NZ_JBHSNG010000074.1"/>
</dbReference>
<reference evidence="4" key="1">
    <citation type="journal article" date="2019" name="Int. J. Syst. Evol. Microbiol.">
        <title>The Global Catalogue of Microorganisms (GCM) 10K type strain sequencing project: providing services to taxonomists for standard genome sequencing and annotation.</title>
        <authorList>
            <consortium name="The Broad Institute Genomics Platform"/>
            <consortium name="The Broad Institute Genome Sequencing Center for Infectious Disease"/>
            <person name="Wu L."/>
            <person name="Ma J."/>
        </authorList>
    </citation>
    <scope>NUCLEOTIDE SEQUENCE [LARGE SCALE GENOMIC DNA]</scope>
    <source>
        <strain evidence="4">CGMCC 1.13587</strain>
    </source>
</reference>
<dbReference type="InterPro" id="IPR001584">
    <property type="entry name" value="Integrase_cat-core"/>
</dbReference>
<dbReference type="PANTHER" id="PTHR47515">
    <property type="entry name" value="LOW CALCIUM RESPONSE LOCUS PROTEIN T"/>
    <property type="match status" value="1"/>
</dbReference>
<feature type="domain" description="Integrase catalytic" evidence="2">
    <location>
        <begin position="192"/>
        <end position="360"/>
    </location>
</feature>
<dbReference type="SUPFAM" id="SSF53098">
    <property type="entry name" value="Ribonuclease H-like"/>
    <property type="match status" value="1"/>
</dbReference>
<keyword evidence="4" id="KW-1185">Reference proteome</keyword>
<dbReference type="InterPro" id="IPR012337">
    <property type="entry name" value="RNaseH-like_sf"/>
</dbReference>
<evidence type="ECO:0000256" key="1">
    <source>
        <dbReference type="ARBA" id="ARBA00009964"/>
    </source>
</evidence>
<evidence type="ECO:0000259" key="2">
    <source>
        <dbReference type="PROSITE" id="PS50994"/>
    </source>
</evidence>
<proteinExistence type="inferred from homology"/>
<gene>
    <name evidence="3" type="ORF">ACFPPB_20270</name>
</gene>
<dbReference type="Pfam" id="PF13683">
    <property type="entry name" value="rve_3"/>
    <property type="match status" value="1"/>
</dbReference>
<evidence type="ECO:0000313" key="4">
    <source>
        <dbReference type="Proteomes" id="UP001596111"/>
    </source>
</evidence>
<dbReference type="Proteomes" id="UP001596111">
    <property type="component" value="Unassembled WGS sequence"/>
</dbReference>
<comment type="caution">
    <text evidence="3">The sequence shown here is derived from an EMBL/GenBank/DDBJ whole genome shotgun (WGS) entry which is preliminary data.</text>
</comment>
<organism evidence="3 4">
    <name type="scientific">Rhodanobacter terrae</name>
    <dbReference type="NCBI Taxonomy" id="418647"/>
    <lineage>
        <taxon>Bacteria</taxon>
        <taxon>Pseudomonadati</taxon>
        <taxon>Pseudomonadota</taxon>
        <taxon>Gammaproteobacteria</taxon>
        <taxon>Lysobacterales</taxon>
        <taxon>Rhodanobacteraceae</taxon>
        <taxon>Rhodanobacter</taxon>
    </lineage>
</organism>
<dbReference type="Pfam" id="PF01527">
    <property type="entry name" value="HTH_Tnp_1"/>
    <property type="match status" value="1"/>
</dbReference>